<dbReference type="Pfam" id="PF01554">
    <property type="entry name" value="MatE"/>
    <property type="match status" value="2"/>
</dbReference>
<keyword evidence="4 7" id="KW-0812">Transmembrane</keyword>
<keyword evidence="2" id="KW-0813">Transport</keyword>
<feature type="transmembrane region" description="Helical" evidence="7">
    <location>
        <begin position="71"/>
        <end position="92"/>
    </location>
</feature>
<evidence type="ECO:0000256" key="3">
    <source>
        <dbReference type="ARBA" id="ARBA00022475"/>
    </source>
</evidence>
<feature type="transmembrane region" description="Helical" evidence="7">
    <location>
        <begin position="104"/>
        <end position="125"/>
    </location>
</feature>
<reference evidence="8 9" key="1">
    <citation type="submission" date="2019-03" db="EMBL/GenBank/DDBJ databases">
        <title>Genomic Encyclopedia of Type Strains, Phase IV (KMG-IV): sequencing the most valuable type-strain genomes for metagenomic binning, comparative biology and taxonomic classification.</title>
        <authorList>
            <person name="Goeker M."/>
        </authorList>
    </citation>
    <scope>NUCLEOTIDE SEQUENCE [LARGE SCALE GENOMIC DNA]</scope>
    <source>
        <strain evidence="8 9">DSM 100556</strain>
    </source>
</reference>
<keyword evidence="6 7" id="KW-0472">Membrane</keyword>
<dbReference type="InterPro" id="IPR047135">
    <property type="entry name" value="YsiQ"/>
</dbReference>
<feature type="transmembrane region" description="Helical" evidence="7">
    <location>
        <begin position="30"/>
        <end position="51"/>
    </location>
</feature>
<dbReference type="PANTHER" id="PTHR42925:SF1">
    <property type="entry name" value="VIRULENCE FACTOR MVIN"/>
    <property type="match status" value="1"/>
</dbReference>
<accession>A0A4R1QWD3</accession>
<sequence>MKSYAKTMHFIDPEVTVIQTTEGKITLKNLFIPMFIEQLLMNMMWTVNTIIMGKYSDEAVVAVGAASQVIGLMYTFYAVVSGGASIVISHRLGAGQEKEASDAAFTSLFTAGGISLFFSFLLAALSRPIMAAMNLEGEVLDMAEIYFRICMGTSFLQGIKAAASAILRSYGRPKPAVAVSLFMNGLNAVFNVIIIYRPFEVPFYGAEGIAISNVVSYVIGLILIMILLMRSGLNLQFNRKNLKTLGCIKNILRVGVPGGVSSLSYSLSQVISTSILAILGTVALSAKIYVSSIVFYVYVIGMSLGLSTAILMGWMAGAEEYDKAYRLNQQVLKLSVTSNLILSTVVFMLHKPLIGLFTNNPEIIAMSGIILFIDIFVEVGRAFNHVEDNSLRGAGDVMFPMVIASISCWMISILFSYILGIRFGLGLAGCWIAFMMDEIFRGLLFFRRFRSGKWKMMKV</sequence>
<protein>
    <submittedName>
        <fullName evidence="8">Putative MATE family efflux protein</fullName>
    </submittedName>
</protein>
<dbReference type="RefSeq" id="WP_108702651.1">
    <property type="nucleotide sequence ID" value="NZ_JPNB01000002.1"/>
</dbReference>
<feature type="transmembrane region" description="Helical" evidence="7">
    <location>
        <begin position="208"/>
        <end position="229"/>
    </location>
</feature>
<dbReference type="STRING" id="1469948.GCA_000732725_03326"/>
<evidence type="ECO:0000313" key="8">
    <source>
        <dbReference type="EMBL" id="TCL54630.1"/>
    </source>
</evidence>
<dbReference type="GO" id="GO:0042910">
    <property type="term" value="F:xenobiotic transmembrane transporter activity"/>
    <property type="evidence" value="ECO:0007669"/>
    <property type="project" value="InterPro"/>
</dbReference>
<feature type="transmembrane region" description="Helical" evidence="7">
    <location>
        <begin position="425"/>
        <end position="446"/>
    </location>
</feature>
<dbReference type="CDD" id="cd13134">
    <property type="entry name" value="MATE_like_8"/>
    <property type="match status" value="1"/>
</dbReference>
<dbReference type="Proteomes" id="UP000295718">
    <property type="component" value="Unassembled WGS sequence"/>
</dbReference>
<comment type="caution">
    <text evidence="8">The sequence shown here is derived from an EMBL/GenBank/DDBJ whole genome shotgun (WGS) entry which is preliminary data.</text>
</comment>
<feature type="transmembrane region" description="Helical" evidence="7">
    <location>
        <begin position="295"/>
        <end position="315"/>
    </location>
</feature>
<evidence type="ECO:0000313" key="9">
    <source>
        <dbReference type="Proteomes" id="UP000295718"/>
    </source>
</evidence>
<feature type="transmembrane region" description="Helical" evidence="7">
    <location>
        <begin position="175"/>
        <end position="196"/>
    </location>
</feature>
<keyword evidence="5 7" id="KW-1133">Transmembrane helix</keyword>
<dbReference type="InterPro" id="IPR002528">
    <property type="entry name" value="MATE_fam"/>
</dbReference>
<evidence type="ECO:0000256" key="1">
    <source>
        <dbReference type="ARBA" id="ARBA00004651"/>
    </source>
</evidence>
<dbReference type="InterPro" id="IPR048279">
    <property type="entry name" value="MdtK-like"/>
</dbReference>
<feature type="transmembrane region" description="Helical" evidence="7">
    <location>
        <begin position="363"/>
        <end position="383"/>
    </location>
</feature>
<proteinExistence type="predicted"/>
<evidence type="ECO:0000256" key="4">
    <source>
        <dbReference type="ARBA" id="ARBA00022692"/>
    </source>
</evidence>
<dbReference type="AlphaFoldDB" id="A0A4R1QWD3"/>
<gene>
    <name evidence="8" type="ORF">EDD76_11953</name>
</gene>
<dbReference type="NCBIfam" id="TIGR00797">
    <property type="entry name" value="matE"/>
    <property type="match status" value="1"/>
</dbReference>
<feature type="transmembrane region" description="Helical" evidence="7">
    <location>
        <begin position="336"/>
        <end position="357"/>
    </location>
</feature>
<dbReference type="PIRSF" id="PIRSF006603">
    <property type="entry name" value="DinF"/>
    <property type="match status" value="1"/>
</dbReference>
<dbReference type="PANTHER" id="PTHR42925">
    <property type="entry name" value="MULTIDRUG AND TOXIN EFFLUX PROTEIN MATE FAMILY"/>
    <property type="match status" value="1"/>
</dbReference>
<feature type="transmembrane region" description="Helical" evidence="7">
    <location>
        <begin position="395"/>
        <end position="419"/>
    </location>
</feature>
<evidence type="ECO:0000256" key="7">
    <source>
        <dbReference type="SAM" id="Phobius"/>
    </source>
</evidence>
<dbReference type="OrthoDB" id="62420at2"/>
<name>A0A4R1QWD3_9FIRM</name>
<organism evidence="8 9">
    <name type="scientific">Kineothrix alysoides</name>
    <dbReference type="NCBI Taxonomy" id="1469948"/>
    <lineage>
        <taxon>Bacteria</taxon>
        <taxon>Bacillati</taxon>
        <taxon>Bacillota</taxon>
        <taxon>Clostridia</taxon>
        <taxon>Lachnospirales</taxon>
        <taxon>Lachnospiraceae</taxon>
        <taxon>Kineothrix</taxon>
    </lineage>
</organism>
<evidence type="ECO:0000256" key="6">
    <source>
        <dbReference type="ARBA" id="ARBA00023136"/>
    </source>
</evidence>
<dbReference type="EMBL" id="SLUO01000019">
    <property type="protein sequence ID" value="TCL54630.1"/>
    <property type="molecule type" value="Genomic_DNA"/>
</dbReference>
<keyword evidence="9" id="KW-1185">Reference proteome</keyword>
<feature type="transmembrane region" description="Helical" evidence="7">
    <location>
        <begin position="145"/>
        <end position="163"/>
    </location>
</feature>
<comment type="subcellular location">
    <subcellularLocation>
        <location evidence="1">Cell membrane</location>
        <topology evidence="1">Multi-pass membrane protein</topology>
    </subcellularLocation>
</comment>
<dbReference type="GO" id="GO:0015297">
    <property type="term" value="F:antiporter activity"/>
    <property type="evidence" value="ECO:0007669"/>
    <property type="project" value="InterPro"/>
</dbReference>
<dbReference type="GO" id="GO:0005886">
    <property type="term" value="C:plasma membrane"/>
    <property type="evidence" value="ECO:0007669"/>
    <property type="project" value="UniProtKB-SubCell"/>
</dbReference>
<evidence type="ECO:0000256" key="5">
    <source>
        <dbReference type="ARBA" id="ARBA00022989"/>
    </source>
</evidence>
<evidence type="ECO:0000256" key="2">
    <source>
        <dbReference type="ARBA" id="ARBA00022448"/>
    </source>
</evidence>
<keyword evidence="3" id="KW-1003">Cell membrane</keyword>